<dbReference type="GeneID" id="5480793"/>
<dbReference type="KEGG" id="ssl:SS1G_14325"/>
<accession>A7F9P4</accession>
<gene>
    <name evidence="1" type="ORF">SS1G_14325</name>
</gene>
<dbReference type="AlphaFoldDB" id="A7F9P4"/>
<dbReference type="RefSeq" id="XP_001584712.1">
    <property type="nucleotide sequence ID" value="XM_001584662.1"/>
</dbReference>
<organism evidence="1 2">
    <name type="scientific">Sclerotinia sclerotiorum (strain ATCC 18683 / 1980 / Ss-1)</name>
    <name type="common">White mold</name>
    <name type="synonym">Whetzelinia sclerotiorum</name>
    <dbReference type="NCBI Taxonomy" id="665079"/>
    <lineage>
        <taxon>Eukaryota</taxon>
        <taxon>Fungi</taxon>
        <taxon>Dikarya</taxon>
        <taxon>Ascomycota</taxon>
        <taxon>Pezizomycotina</taxon>
        <taxon>Leotiomycetes</taxon>
        <taxon>Helotiales</taxon>
        <taxon>Sclerotiniaceae</taxon>
        <taxon>Sclerotinia</taxon>
    </lineage>
</organism>
<proteinExistence type="predicted"/>
<dbReference type="Proteomes" id="UP000001312">
    <property type="component" value="Unassembled WGS sequence"/>
</dbReference>
<dbReference type="EMBL" id="CH476652">
    <property type="protein sequence ID" value="EDO00455.1"/>
    <property type="molecule type" value="Genomic_DNA"/>
</dbReference>
<evidence type="ECO:0000313" key="2">
    <source>
        <dbReference type="Proteomes" id="UP000001312"/>
    </source>
</evidence>
<keyword evidence="2" id="KW-1185">Reference proteome</keyword>
<dbReference type="PANTHER" id="PTHR33481">
    <property type="entry name" value="REVERSE TRANSCRIPTASE"/>
    <property type="match status" value="1"/>
</dbReference>
<dbReference type="PANTHER" id="PTHR33481:SF1">
    <property type="entry name" value="ENDONUCLEASE_EXONUCLEASE_PHOSPHATASE DOMAIN-CONTAINING PROTEIN-RELATED"/>
    <property type="match status" value="1"/>
</dbReference>
<dbReference type="InParanoid" id="A7F9P4"/>
<reference evidence="2" key="1">
    <citation type="journal article" date="2011" name="PLoS Genet.">
        <title>Genomic analysis of the necrotrophic fungal pathogens Sclerotinia sclerotiorum and Botrytis cinerea.</title>
        <authorList>
            <person name="Amselem J."/>
            <person name="Cuomo C.A."/>
            <person name="van Kan J.A."/>
            <person name="Viaud M."/>
            <person name="Benito E.P."/>
            <person name="Couloux A."/>
            <person name="Coutinho P.M."/>
            <person name="de Vries R.P."/>
            <person name="Dyer P.S."/>
            <person name="Fillinger S."/>
            <person name="Fournier E."/>
            <person name="Gout L."/>
            <person name="Hahn M."/>
            <person name="Kohn L."/>
            <person name="Lapalu N."/>
            <person name="Plummer K.M."/>
            <person name="Pradier J.M."/>
            <person name="Quevillon E."/>
            <person name="Sharon A."/>
            <person name="Simon A."/>
            <person name="ten Have A."/>
            <person name="Tudzynski B."/>
            <person name="Tudzynski P."/>
            <person name="Wincker P."/>
            <person name="Andrew M."/>
            <person name="Anthouard V."/>
            <person name="Beever R.E."/>
            <person name="Beffa R."/>
            <person name="Benoit I."/>
            <person name="Bouzid O."/>
            <person name="Brault B."/>
            <person name="Chen Z."/>
            <person name="Choquer M."/>
            <person name="Collemare J."/>
            <person name="Cotton P."/>
            <person name="Danchin E.G."/>
            <person name="Da Silva C."/>
            <person name="Gautier A."/>
            <person name="Giraud C."/>
            <person name="Giraud T."/>
            <person name="Gonzalez C."/>
            <person name="Grossetete S."/>
            <person name="Guldener U."/>
            <person name="Henrissat B."/>
            <person name="Howlett B.J."/>
            <person name="Kodira C."/>
            <person name="Kretschmer M."/>
            <person name="Lappartient A."/>
            <person name="Leroch M."/>
            <person name="Levis C."/>
            <person name="Mauceli E."/>
            <person name="Neuveglise C."/>
            <person name="Oeser B."/>
            <person name="Pearson M."/>
            <person name="Poulain J."/>
            <person name="Poussereau N."/>
            <person name="Quesneville H."/>
            <person name="Rascle C."/>
            <person name="Schumacher J."/>
            <person name="Segurens B."/>
            <person name="Sexton A."/>
            <person name="Silva E."/>
            <person name="Sirven C."/>
            <person name="Soanes D.M."/>
            <person name="Talbot N.J."/>
            <person name="Templeton M."/>
            <person name="Yandava C."/>
            <person name="Yarden O."/>
            <person name="Zeng Q."/>
            <person name="Rollins J.A."/>
            <person name="Lebrun M.H."/>
            <person name="Dickman M."/>
        </authorList>
    </citation>
    <scope>NUCLEOTIDE SEQUENCE [LARGE SCALE GENOMIC DNA]</scope>
    <source>
        <strain evidence="2">ATCC 18683 / 1980 / Ss-1</strain>
    </source>
</reference>
<protein>
    <submittedName>
        <fullName evidence="1">Uncharacterized protein</fullName>
    </submittedName>
</protein>
<sequence length="151" mass="17147">MAKVITRQGARCKEIYKKPPSTTLVERGLYESRSRSQDHQDSYIQMLSPKDSPESKTHLLYYESIYRTLPLTDPSKQIIANTIEEKRKTFANYLLTNLAEIDDIPFDTPTASSRSITFPDIAIQDIELTILKSGNTAPDTNEIPTKILQIV</sequence>
<evidence type="ECO:0000313" key="1">
    <source>
        <dbReference type="EMBL" id="EDO00455.1"/>
    </source>
</evidence>
<name>A7F9P4_SCLS1</name>